<sequence>MVTPPSCAVLCLAAWLLPPAAGHLWAWMFSMPQHSPDAAALGRSPGADLEEVSPCSPAAPCAQGHFCDEHFGLCLPARPAGHYCRHDPHCARGLVCMFGKCQQPAPPGQDGARCQRDEECGAGGCCARQHGERVCQRRLALAQSCHVPPGGLAFSINQVCPCQAGLVCRPSVPAREKAFEYRPEKSEWRCRQP</sequence>
<evidence type="ECO:0000256" key="2">
    <source>
        <dbReference type="ARBA" id="ARBA00010842"/>
    </source>
</evidence>
<reference evidence="10 11" key="1">
    <citation type="submission" date="2018-07" db="EMBL/GenBank/DDBJ databases">
        <title>A high quality draft genome assembly of the barn swallow (H. rustica rustica).</title>
        <authorList>
            <person name="Formenti G."/>
            <person name="Chiara M."/>
            <person name="Poveda L."/>
            <person name="Francoijs K.-J."/>
            <person name="Bonisoli-Alquati A."/>
            <person name="Canova L."/>
            <person name="Gianfranceschi L."/>
            <person name="Horner D.S."/>
            <person name="Saino N."/>
        </authorList>
    </citation>
    <scope>NUCLEOTIDE SEQUENCE [LARGE SCALE GENOMIC DNA]</scope>
    <source>
        <strain evidence="10">Chelidonia</strain>
        <tissue evidence="10">Blood</tissue>
    </source>
</reference>
<dbReference type="EMBL" id="QRBI01000137">
    <property type="protein sequence ID" value="RMC01401.1"/>
    <property type="molecule type" value="Genomic_DNA"/>
</dbReference>
<evidence type="ECO:0000256" key="6">
    <source>
        <dbReference type="ARBA" id="ARBA00022729"/>
    </source>
</evidence>
<comment type="similarity">
    <text evidence="2">Belongs to the dickkopf family.</text>
</comment>
<dbReference type="OrthoDB" id="4321958at2759"/>
<dbReference type="InterPro" id="IPR039863">
    <property type="entry name" value="DKK1-4"/>
</dbReference>
<accession>A0A3M0JM77</accession>
<feature type="chain" id="PRO_5018290005" description="Dickkopf N-terminal cysteine-rich domain-containing protein" evidence="8">
    <location>
        <begin position="23"/>
        <end position="193"/>
    </location>
</feature>
<feature type="signal peptide" evidence="8">
    <location>
        <begin position="1"/>
        <end position="22"/>
    </location>
</feature>
<dbReference type="GO" id="GO:0005615">
    <property type="term" value="C:extracellular space"/>
    <property type="evidence" value="ECO:0007669"/>
    <property type="project" value="TreeGrafter"/>
</dbReference>
<keyword evidence="3" id="KW-0217">Developmental protein</keyword>
<evidence type="ECO:0000256" key="3">
    <source>
        <dbReference type="ARBA" id="ARBA00022473"/>
    </source>
</evidence>
<evidence type="ECO:0000259" key="9">
    <source>
        <dbReference type="Pfam" id="PF04706"/>
    </source>
</evidence>
<dbReference type="PANTHER" id="PTHR12113:SF31">
    <property type="entry name" value="DICKKOPF N-TERMINAL CYSTEINE-RICH DOMAIN-CONTAINING PROTEIN"/>
    <property type="match status" value="1"/>
</dbReference>
<evidence type="ECO:0000256" key="8">
    <source>
        <dbReference type="SAM" id="SignalP"/>
    </source>
</evidence>
<dbReference type="Proteomes" id="UP000269221">
    <property type="component" value="Unassembled WGS sequence"/>
</dbReference>
<feature type="domain" description="Dickkopf N-terminal cysteine-rich" evidence="9">
    <location>
        <begin position="55"/>
        <end position="102"/>
    </location>
</feature>
<gene>
    <name evidence="10" type="ORF">DUI87_21839</name>
</gene>
<comment type="caution">
    <text evidence="10">The sequence shown here is derived from an EMBL/GenBank/DDBJ whole genome shotgun (WGS) entry which is preliminary data.</text>
</comment>
<protein>
    <recommendedName>
        <fullName evidence="9">Dickkopf N-terminal cysteine-rich domain-containing protein</fullName>
    </recommendedName>
</protein>
<evidence type="ECO:0000256" key="5">
    <source>
        <dbReference type="ARBA" id="ARBA00022687"/>
    </source>
</evidence>
<dbReference type="GO" id="GO:0090090">
    <property type="term" value="P:negative regulation of canonical Wnt signaling pathway"/>
    <property type="evidence" value="ECO:0007669"/>
    <property type="project" value="TreeGrafter"/>
</dbReference>
<dbReference type="GO" id="GO:0039706">
    <property type="term" value="F:co-receptor binding"/>
    <property type="evidence" value="ECO:0007669"/>
    <property type="project" value="TreeGrafter"/>
</dbReference>
<dbReference type="AlphaFoldDB" id="A0A3M0JM77"/>
<evidence type="ECO:0000256" key="1">
    <source>
        <dbReference type="ARBA" id="ARBA00004613"/>
    </source>
</evidence>
<dbReference type="PANTHER" id="PTHR12113">
    <property type="entry name" value="DICKKOPF3-LIKE 3"/>
    <property type="match status" value="1"/>
</dbReference>
<dbReference type="GO" id="GO:0048019">
    <property type="term" value="F:receptor antagonist activity"/>
    <property type="evidence" value="ECO:0007669"/>
    <property type="project" value="TreeGrafter"/>
</dbReference>
<proteinExistence type="inferred from homology"/>
<name>A0A3M0JM77_HIRRU</name>
<dbReference type="GO" id="GO:0016055">
    <property type="term" value="P:Wnt signaling pathway"/>
    <property type="evidence" value="ECO:0007669"/>
    <property type="project" value="UniProtKB-KW"/>
</dbReference>
<keyword evidence="11" id="KW-1185">Reference proteome</keyword>
<evidence type="ECO:0000313" key="10">
    <source>
        <dbReference type="EMBL" id="RMC01401.1"/>
    </source>
</evidence>
<dbReference type="Gene3D" id="2.10.80.10">
    <property type="entry name" value="Lipase, subunit A"/>
    <property type="match status" value="1"/>
</dbReference>
<dbReference type="Pfam" id="PF04706">
    <property type="entry name" value="Dickkopf_N"/>
    <property type="match status" value="1"/>
</dbReference>
<dbReference type="InterPro" id="IPR006796">
    <property type="entry name" value="Dickkopf_N"/>
</dbReference>
<keyword evidence="4" id="KW-0964">Secreted</keyword>
<evidence type="ECO:0000313" key="11">
    <source>
        <dbReference type="Proteomes" id="UP000269221"/>
    </source>
</evidence>
<keyword evidence="6 8" id="KW-0732">Signal</keyword>
<evidence type="ECO:0000256" key="7">
    <source>
        <dbReference type="ARBA" id="ARBA00023157"/>
    </source>
</evidence>
<keyword evidence="5" id="KW-0879">Wnt signaling pathway</keyword>
<evidence type="ECO:0000256" key="4">
    <source>
        <dbReference type="ARBA" id="ARBA00022525"/>
    </source>
</evidence>
<keyword evidence="7" id="KW-1015">Disulfide bond</keyword>
<comment type="subcellular location">
    <subcellularLocation>
        <location evidence="1">Secreted</location>
    </subcellularLocation>
</comment>
<organism evidence="10 11">
    <name type="scientific">Hirundo rustica rustica</name>
    <dbReference type="NCBI Taxonomy" id="333673"/>
    <lineage>
        <taxon>Eukaryota</taxon>
        <taxon>Metazoa</taxon>
        <taxon>Chordata</taxon>
        <taxon>Craniata</taxon>
        <taxon>Vertebrata</taxon>
        <taxon>Euteleostomi</taxon>
        <taxon>Archelosauria</taxon>
        <taxon>Archosauria</taxon>
        <taxon>Dinosauria</taxon>
        <taxon>Saurischia</taxon>
        <taxon>Theropoda</taxon>
        <taxon>Coelurosauria</taxon>
        <taxon>Aves</taxon>
        <taxon>Neognathae</taxon>
        <taxon>Neoaves</taxon>
        <taxon>Telluraves</taxon>
        <taxon>Australaves</taxon>
        <taxon>Passeriformes</taxon>
        <taxon>Sylvioidea</taxon>
        <taxon>Hirundinidae</taxon>
        <taxon>Hirundo</taxon>
    </lineage>
</organism>